<evidence type="ECO:0000259" key="3">
    <source>
        <dbReference type="Pfam" id="PF18914"/>
    </source>
</evidence>
<feature type="region of interest" description="Disordered" evidence="1">
    <location>
        <begin position="60"/>
        <end position="90"/>
    </location>
</feature>
<keyword evidence="2" id="KW-0812">Transmembrane</keyword>
<sequence length="157" mass="15595">MSDPFEEPVEDDLDERLAAAAPKRLANRATYALLALVIAVAGFIGGTQVQKRYGTPEAASAAAPTGAAQFPGGGAGRASGAPGGGGRGGITGTVKLVDGTTVYIETPDGQTITVRTTGDTVVLVPGRLADLAVGSTVTVQGQNADGTVTATSVTRAR</sequence>
<keyword evidence="5" id="KW-1185">Reference proteome</keyword>
<comment type="caution">
    <text evidence="4">The sequence shown here is derived from an EMBL/GenBank/DDBJ whole genome shotgun (WGS) entry which is preliminary data.</text>
</comment>
<dbReference type="Pfam" id="PF18914">
    <property type="entry name" value="DUF5666"/>
    <property type="match status" value="1"/>
</dbReference>
<dbReference type="EMBL" id="BOPH01000072">
    <property type="protein sequence ID" value="GIJ70062.1"/>
    <property type="molecule type" value="Genomic_DNA"/>
</dbReference>
<dbReference type="RefSeq" id="WP_203929962.1">
    <property type="nucleotide sequence ID" value="NZ_BOPH01000072.1"/>
</dbReference>
<name>A0A8J4EFG6_9ACTN</name>
<gene>
    <name evidence="4" type="ORF">Voc01_049790</name>
</gene>
<evidence type="ECO:0000256" key="1">
    <source>
        <dbReference type="SAM" id="MobiDB-lite"/>
    </source>
</evidence>
<dbReference type="AlphaFoldDB" id="A0A8J4EFG6"/>
<organism evidence="4 5">
    <name type="scientific">Virgisporangium ochraceum</name>
    <dbReference type="NCBI Taxonomy" id="65505"/>
    <lineage>
        <taxon>Bacteria</taxon>
        <taxon>Bacillati</taxon>
        <taxon>Actinomycetota</taxon>
        <taxon>Actinomycetes</taxon>
        <taxon>Micromonosporales</taxon>
        <taxon>Micromonosporaceae</taxon>
        <taxon>Virgisporangium</taxon>
    </lineage>
</organism>
<feature type="compositionally biased region" description="Gly residues" evidence="1">
    <location>
        <begin position="71"/>
        <end position="90"/>
    </location>
</feature>
<evidence type="ECO:0000313" key="4">
    <source>
        <dbReference type="EMBL" id="GIJ70062.1"/>
    </source>
</evidence>
<reference evidence="4" key="1">
    <citation type="submission" date="2021-01" db="EMBL/GenBank/DDBJ databases">
        <title>Whole genome shotgun sequence of Virgisporangium ochraceum NBRC 16418.</title>
        <authorList>
            <person name="Komaki H."/>
            <person name="Tamura T."/>
        </authorList>
    </citation>
    <scope>NUCLEOTIDE SEQUENCE</scope>
    <source>
        <strain evidence="4">NBRC 16418</strain>
    </source>
</reference>
<evidence type="ECO:0000256" key="2">
    <source>
        <dbReference type="SAM" id="Phobius"/>
    </source>
</evidence>
<keyword evidence="2" id="KW-0472">Membrane</keyword>
<accession>A0A8J4EFG6</accession>
<evidence type="ECO:0000313" key="5">
    <source>
        <dbReference type="Proteomes" id="UP000635606"/>
    </source>
</evidence>
<feature type="domain" description="DUF5666" evidence="3">
    <location>
        <begin position="91"/>
        <end position="153"/>
    </location>
</feature>
<proteinExistence type="predicted"/>
<dbReference type="InterPro" id="IPR043724">
    <property type="entry name" value="DUF5666"/>
</dbReference>
<protein>
    <recommendedName>
        <fullName evidence="3">DUF5666 domain-containing protein</fullName>
    </recommendedName>
</protein>
<keyword evidence="2" id="KW-1133">Transmembrane helix</keyword>
<feature type="compositionally biased region" description="Low complexity" evidence="1">
    <location>
        <begin position="60"/>
        <end position="70"/>
    </location>
</feature>
<feature type="transmembrane region" description="Helical" evidence="2">
    <location>
        <begin position="29"/>
        <end position="46"/>
    </location>
</feature>
<dbReference type="Proteomes" id="UP000635606">
    <property type="component" value="Unassembled WGS sequence"/>
</dbReference>